<comment type="caution">
    <text evidence="4">The sequence shown here is derived from an EMBL/GenBank/DDBJ whole genome shotgun (WGS) entry which is preliminary data.</text>
</comment>
<dbReference type="GO" id="GO:0008483">
    <property type="term" value="F:transaminase activity"/>
    <property type="evidence" value="ECO:0007669"/>
    <property type="project" value="TreeGrafter"/>
</dbReference>
<dbReference type="GO" id="GO:0030170">
    <property type="term" value="F:pyridoxal phosphate binding"/>
    <property type="evidence" value="ECO:0007669"/>
    <property type="project" value="TreeGrafter"/>
</dbReference>
<evidence type="ECO:0000313" key="4">
    <source>
        <dbReference type="EMBL" id="OGZ64163.1"/>
    </source>
</evidence>
<dbReference type="Proteomes" id="UP000176855">
    <property type="component" value="Unassembled WGS sequence"/>
</dbReference>
<evidence type="ECO:0000313" key="5">
    <source>
        <dbReference type="Proteomes" id="UP000176855"/>
    </source>
</evidence>
<dbReference type="AlphaFoldDB" id="A0A1G2HNZ5"/>
<evidence type="ECO:0000256" key="2">
    <source>
        <dbReference type="PIRSR" id="PIRSR000390-2"/>
    </source>
</evidence>
<dbReference type="Gene3D" id="3.40.640.10">
    <property type="entry name" value="Type I PLP-dependent aspartate aminotransferase-like (Major domain)"/>
    <property type="match status" value="1"/>
</dbReference>
<name>A0A1G2HNZ5_9BACT</name>
<dbReference type="Pfam" id="PF01041">
    <property type="entry name" value="DegT_DnrJ_EryC1"/>
    <property type="match status" value="1"/>
</dbReference>
<dbReference type="InterPro" id="IPR000653">
    <property type="entry name" value="DegT/StrS_aminotransferase"/>
</dbReference>
<evidence type="ECO:0000256" key="1">
    <source>
        <dbReference type="PIRSR" id="PIRSR000390-1"/>
    </source>
</evidence>
<comment type="similarity">
    <text evidence="3">Belongs to the DegT/DnrJ/EryC1 family.</text>
</comment>
<dbReference type="PIRSF" id="PIRSF000390">
    <property type="entry name" value="PLP_StrS"/>
    <property type="match status" value="1"/>
</dbReference>
<accession>A0A1G2HNZ5</accession>
<dbReference type="EMBL" id="MHOO01000008">
    <property type="protein sequence ID" value="OGZ64163.1"/>
    <property type="molecule type" value="Genomic_DNA"/>
</dbReference>
<organism evidence="4 5">
    <name type="scientific">Candidatus Staskawiczbacteria bacterium RIFCSPHIGHO2_01_FULL_39_25</name>
    <dbReference type="NCBI Taxonomy" id="1802202"/>
    <lineage>
        <taxon>Bacteria</taxon>
        <taxon>Candidatus Staskawicziibacteriota</taxon>
    </lineage>
</organism>
<protein>
    <submittedName>
        <fullName evidence="4">Polysaccharide biosynthesis protein</fullName>
    </submittedName>
</protein>
<proteinExistence type="inferred from homology"/>
<keyword evidence="2 3" id="KW-0663">Pyridoxal phosphate</keyword>
<dbReference type="InterPro" id="IPR015421">
    <property type="entry name" value="PyrdxlP-dep_Trfase_major"/>
</dbReference>
<dbReference type="SUPFAM" id="SSF53383">
    <property type="entry name" value="PLP-dependent transferases"/>
    <property type="match status" value="1"/>
</dbReference>
<dbReference type="InterPro" id="IPR015424">
    <property type="entry name" value="PyrdxlP-dep_Trfase"/>
</dbReference>
<dbReference type="PANTHER" id="PTHR30244:SF39">
    <property type="entry name" value="BLR3650 PROTEIN"/>
    <property type="match status" value="1"/>
</dbReference>
<evidence type="ECO:0000256" key="3">
    <source>
        <dbReference type="RuleBase" id="RU004508"/>
    </source>
</evidence>
<sequence>MQIPLSKPDITQSEKKAVLEVLNTSHLSLGKKHIEFQDKVADFVGSKYAVAVNSGTSGLHLIIRALGIGRGDEVITAPFSFIASSNAILYEGAKPVFIDIDKNTSNIDVSKIEEKITPKTKAILAVDVFSHPADWDALGKIAKKHNLFLIEDSAEALGSEYKGKKCGSFGDAAIFAFYPNKQITTGEGGMIITNNKNIADMCKSMANQGRKVENGKWLEHIRLGYNYRLDEMSCALGIAQIARIDEILKKRSQVAKWYSEALKEIKAIELPYIDEHSKLSWFVYVVRLAENFSGEKRDMVIAKMAERGIACSNYFQPIHLQPFYKDEFGYKEGDYPVSEGISKRTLALPFFNNLTKEEVRYVAKNLKEVIHEF</sequence>
<feature type="active site" description="Proton acceptor" evidence="1">
    <location>
        <position position="181"/>
    </location>
</feature>
<dbReference type="Gene3D" id="3.90.1150.10">
    <property type="entry name" value="Aspartate Aminotransferase, domain 1"/>
    <property type="match status" value="1"/>
</dbReference>
<dbReference type="PANTHER" id="PTHR30244">
    <property type="entry name" value="TRANSAMINASE"/>
    <property type="match status" value="1"/>
</dbReference>
<dbReference type="InterPro" id="IPR015422">
    <property type="entry name" value="PyrdxlP-dep_Trfase_small"/>
</dbReference>
<gene>
    <name evidence="4" type="ORF">A2730_03465</name>
</gene>
<dbReference type="CDD" id="cd00616">
    <property type="entry name" value="AHBA_syn"/>
    <property type="match status" value="1"/>
</dbReference>
<feature type="modified residue" description="N6-(pyridoxal phosphate)lysine" evidence="2">
    <location>
        <position position="181"/>
    </location>
</feature>
<dbReference type="GO" id="GO:0000271">
    <property type="term" value="P:polysaccharide biosynthetic process"/>
    <property type="evidence" value="ECO:0007669"/>
    <property type="project" value="TreeGrafter"/>
</dbReference>
<reference evidence="4 5" key="1">
    <citation type="journal article" date="2016" name="Nat. Commun.">
        <title>Thousands of microbial genomes shed light on interconnected biogeochemical processes in an aquifer system.</title>
        <authorList>
            <person name="Anantharaman K."/>
            <person name="Brown C.T."/>
            <person name="Hug L.A."/>
            <person name="Sharon I."/>
            <person name="Castelle C.J."/>
            <person name="Probst A.J."/>
            <person name="Thomas B.C."/>
            <person name="Singh A."/>
            <person name="Wilkins M.J."/>
            <person name="Karaoz U."/>
            <person name="Brodie E.L."/>
            <person name="Williams K.H."/>
            <person name="Hubbard S.S."/>
            <person name="Banfield J.F."/>
        </authorList>
    </citation>
    <scope>NUCLEOTIDE SEQUENCE [LARGE SCALE GENOMIC DNA]</scope>
</reference>
<dbReference type="STRING" id="1802202.A2730_03465"/>